<dbReference type="InterPro" id="IPR055510">
    <property type="entry name" value="DUF7083"/>
</dbReference>
<evidence type="ECO:0000313" key="2">
    <source>
        <dbReference type="EMBL" id="KHN79242.1"/>
    </source>
</evidence>
<reference evidence="2 3" key="1">
    <citation type="submission" date="2014-11" db="EMBL/GenBank/DDBJ databases">
        <title>Genetic blueprint of the zoonotic pathogen Toxocara canis.</title>
        <authorList>
            <person name="Zhu X.-Q."/>
            <person name="Korhonen P.K."/>
            <person name="Cai H."/>
            <person name="Young N.D."/>
            <person name="Nejsum P."/>
            <person name="von Samson-Himmelstjerna G."/>
            <person name="Boag P.R."/>
            <person name="Tan P."/>
            <person name="Li Q."/>
            <person name="Min J."/>
            <person name="Yang Y."/>
            <person name="Wang X."/>
            <person name="Fang X."/>
            <person name="Hall R.S."/>
            <person name="Hofmann A."/>
            <person name="Sternberg P.W."/>
            <person name="Jex A.R."/>
            <person name="Gasser R.B."/>
        </authorList>
    </citation>
    <scope>NUCLEOTIDE SEQUENCE [LARGE SCALE GENOMIC DNA]</scope>
    <source>
        <strain evidence="2">PN_DK_2014</strain>
    </source>
</reference>
<feature type="domain" description="DUF7083" evidence="1">
    <location>
        <begin position="3"/>
        <end position="81"/>
    </location>
</feature>
<keyword evidence="3" id="KW-1185">Reference proteome</keyword>
<feature type="non-terminal residue" evidence="2">
    <location>
        <position position="1"/>
    </location>
</feature>
<proteinExistence type="predicted"/>
<name>A0A0B2VCW7_TOXCA</name>
<comment type="caution">
    <text evidence="2">The sequence shown here is derived from an EMBL/GenBank/DDBJ whole genome shotgun (WGS) entry which is preliminary data.</text>
</comment>
<dbReference type="AlphaFoldDB" id="A0A0B2VCW7"/>
<dbReference type="Proteomes" id="UP000031036">
    <property type="component" value="Unassembled WGS sequence"/>
</dbReference>
<dbReference type="STRING" id="6265.A0A0B2VCW7"/>
<protein>
    <recommendedName>
        <fullName evidence="1">DUF7083 domain-containing protein</fullName>
    </recommendedName>
</protein>
<dbReference type="OrthoDB" id="10514128at2759"/>
<dbReference type="EMBL" id="JPKZ01001930">
    <property type="protein sequence ID" value="KHN79242.1"/>
    <property type="molecule type" value="Genomic_DNA"/>
</dbReference>
<evidence type="ECO:0000313" key="3">
    <source>
        <dbReference type="Proteomes" id="UP000031036"/>
    </source>
</evidence>
<sequence length="138" mass="16218">FELFQLDEQEPWRFEEWIQWFEHLFEGAAPSADDKAHVKTLMTKLGSSAFSDCRRTCLPKDVTDFTYTETVARLHDLFNKKRSLFADRHTCIRISKKDGDDTRHYANRVKAALRNFNFNEITEEQFPSLIALTSIKEP</sequence>
<accession>A0A0B2VCW7</accession>
<evidence type="ECO:0000259" key="1">
    <source>
        <dbReference type="Pfam" id="PF23309"/>
    </source>
</evidence>
<dbReference type="Pfam" id="PF23309">
    <property type="entry name" value="DUF7083"/>
    <property type="match status" value="1"/>
</dbReference>
<gene>
    <name evidence="2" type="ORF">Tcan_01289</name>
</gene>
<feature type="non-terminal residue" evidence="2">
    <location>
        <position position="138"/>
    </location>
</feature>
<organism evidence="2 3">
    <name type="scientific">Toxocara canis</name>
    <name type="common">Canine roundworm</name>
    <dbReference type="NCBI Taxonomy" id="6265"/>
    <lineage>
        <taxon>Eukaryota</taxon>
        <taxon>Metazoa</taxon>
        <taxon>Ecdysozoa</taxon>
        <taxon>Nematoda</taxon>
        <taxon>Chromadorea</taxon>
        <taxon>Rhabditida</taxon>
        <taxon>Spirurina</taxon>
        <taxon>Ascaridomorpha</taxon>
        <taxon>Ascaridoidea</taxon>
        <taxon>Toxocaridae</taxon>
        <taxon>Toxocara</taxon>
    </lineage>
</organism>